<dbReference type="InterPro" id="IPR029052">
    <property type="entry name" value="Metallo-depent_PP-like"/>
</dbReference>
<dbReference type="Gene3D" id="2.60.40.380">
    <property type="entry name" value="Purple acid phosphatase-like, N-terminal"/>
    <property type="match status" value="1"/>
</dbReference>
<evidence type="ECO:0000256" key="2">
    <source>
        <dbReference type="ARBA" id="ARBA00023180"/>
    </source>
</evidence>
<dbReference type="EMBL" id="VTPC01002096">
    <property type="protein sequence ID" value="KAF2900593.1"/>
    <property type="molecule type" value="Genomic_DNA"/>
</dbReference>
<dbReference type="PANTHER" id="PTHR45867:SF3">
    <property type="entry name" value="ACID PHOSPHATASE TYPE 7"/>
    <property type="match status" value="1"/>
</dbReference>
<sequence>MILKLLFVLISLSFISCSDWYQPEQVHLSFGNNVSEVVVTWSTKNNTKESIVKYGIGTLSLSAKGVSKIFIDGGRKQNFQYIHRVTLRNLKPNNVYVYRCGSKFGWSSRFWFKSISTENNWSPHLAIYGDMGLVNAHALPSLKKETHEGLYDAILHIGDFAYDMDSNNGEVGDSFMRSIEPIAAHVPYMTCPGNHEAAYNFSHYRNRFSMPSGQESYWYSFDIGPLHIISISTEVYYFVHYGIKSVVFQYEWLEHDLVKANLPENRKKRPWIIVTGHRPMYCSTTDGDDCTHHETRTRVGLAFSHMFGLEKLLYDYGVDLEIWAHEHAYQRLWPIYNYTVYNGSYEAPYTNPRAPIHFITGSAGCDELIDYFNKTRPAWSAFESRDYGYTRLKAYNSTHLYLEQISADKEGEIIDSFWIIKDSHGAYPNSEMNFL</sequence>
<feature type="domain" description="Calcineurin-like phosphoesterase" evidence="4">
    <location>
        <begin position="126"/>
        <end position="329"/>
    </location>
</feature>
<protein>
    <recommendedName>
        <fullName evidence="3">Purple acid phosphatase</fullName>
        <ecNumber evidence="3">3.1.3.2</ecNumber>
    </recommendedName>
</protein>
<feature type="domain" description="Purple acid phosphatase N-terminal" evidence="6">
    <location>
        <begin position="23"/>
        <end position="113"/>
    </location>
</feature>
<evidence type="ECO:0000313" key="8">
    <source>
        <dbReference type="Proteomes" id="UP000801492"/>
    </source>
</evidence>
<dbReference type="Pfam" id="PF00149">
    <property type="entry name" value="Metallophos"/>
    <property type="match status" value="1"/>
</dbReference>
<dbReference type="GO" id="GO:0003993">
    <property type="term" value="F:acid phosphatase activity"/>
    <property type="evidence" value="ECO:0007669"/>
    <property type="project" value="UniProtKB-EC"/>
</dbReference>
<dbReference type="Proteomes" id="UP000801492">
    <property type="component" value="Unassembled WGS sequence"/>
</dbReference>
<dbReference type="InterPro" id="IPR041792">
    <property type="entry name" value="MPP_PAP"/>
</dbReference>
<organism evidence="7 8">
    <name type="scientific">Ignelater luminosus</name>
    <name type="common">Cucubano</name>
    <name type="synonym">Pyrophorus luminosus</name>
    <dbReference type="NCBI Taxonomy" id="2038154"/>
    <lineage>
        <taxon>Eukaryota</taxon>
        <taxon>Metazoa</taxon>
        <taxon>Ecdysozoa</taxon>
        <taxon>Arthropoda</taxon>
        <taxon>Hexapoda</taxon>
        <taxon>Insecta</taxon>
        <taxon>Pterygota</taxon>
        <taxon>Neoptera</taxon>
        <taxon>Endopterygota</taxon>
        <taxon>Coleoptera</taxon>
        <taxon>Polyphaga</taxon>
        <taxon>Elateriformia</taxon>
        <taxon>Elateroidea</taxon>
        <taxon>Elateridae</taxon>
        <taxon>Agrypninae</taxon>
        <taxon>Pyrophorini</taxon>
        <taxon>Ignelater</taxon>
    </lineage>
</organism>
<accession>A0A8K0D702</accession>
<dbReference type="GO" id="GO:0046872">
    <property type="term" value="F:metal ion binding"/>
    <property type="evidence" value="ECO:0007669"/>
    <property type="project" value="InterPro"/>
</dbReference>
<dbReference type="Gene3D" id="3.60.21.10">
    <property type="match status" value="1"/>
</dbReference>
<evidence type="ECO:0000313" key="7">
    <source>
        <dbReference type="EMBL" id="KAF2900593.1"/>
    </source>
</evidence>
<dbReference type="CDD" id="cd00839">
    <property type="entry name" value="MPP_PAPs"/>
    <property type="match status" value="1"/>
</dbReference>
<keyword evidence="8" id="KW-1185">Reference proteome</keyword>
<comment type="caution">
    <text evidence="7">The sequence shown here is derived from an EMBL/GenBank/DDBJ whole genome shotgun (WGS) entry which is preliminary data.</text>
</comment>
<reference evidence="7" key="1">
    <citation type="submission" date="2019-08" db="EMBL/GenBank/DDBJ databases">
        <title>The genome of the North American firefly Photinus pyralis.</title>
        <authorList>
            <consortium name="Photinus pyralis genome working group"/>
            <person name="Fallon T.R."/>
            <person name="Sander Lower S.E."/>
            <person name="Weng J.-K."/>
        </authorList>
    </citation>
    <scope>NUCLEOTIDE SEQUENCE</scope>
    <source>
        <strain evidence="7">TRF0915ILg1</strain>
        <tissue evidence="7">Whole body</tissue>
    </source>
</reference>
<keyword evidence="1 3" id="KW-0732">Signal</keyword>
<proteinExistence type="inferred from homology"/>
<dbReference type="SUPFAM" id="SSF56300">
    <property type="entry name" value="Metallo-dependent phosphatases"/>
    <property type="match status" value="1"/>
</dbReference>
<evidence type="ECO:0000259" key="5">
    <source>
        <dbReference type="Pfam" id="PF14008"/>
    </source>
</evidence>
<dbReference type="Pfam" id="PF16656">
    <property type="entry name" value="Pur_ac_phosph_N"/>
    <property type="match status" value="1"/>
</dbReference>
<dbReference type="PANTHER" id="PTHR45867">
    <property type="entry name" value="PURPLE ACID PHOSPHATASE"/>
    <property type="match status" value="1"/>
</dbReference>
<dbReference type="InterPro" id="IPR004843">
    <property type="entry name" value="Calcineurin-like_PHP"/>
</dbReference>
<feature type="chain" id="PRO_5035487735" description="Purple acid phosphatase" evidence="3">
    <location>
        <begin position="18"/>
        <end position="435"/>
    </location>
</feature>
<feature type="signal peptide" evidence="3">
    <location>
        <begin position="1"/>
        <end position="17"/>
    </location>
</feature>
<evidence type="ECO:0000256" key="3">
    <source>
        <dbReference type="RuleBase" id="RU361203"/>
    </source>
</evidence>
<comment type="catalytic activity">
    <reaction evidence="3">
        <text>a phosphate monoester + H2O = an alcohol + phosphate</text>
        <dbReference type="Rhea" id="RHEA:15017"/>
        <dbReference type="ChEBI" id="CHEBI:15377"/>
        <dbReference type="ChEBI" id="CHEBI:30879"/>
        <dbReference type="ChEBI" id="CHEBI:43474"/>
        <dbReference type="ChEBI" id="CHEBI:67140"/>
        <dbReference type="EC" id="3.1.3.2"/>
    </reaction>
</comment>
<dbReference type="Pfam" id="PF14008">
    <property type="entry name" value="Metallophos_C"/>
    <property type="match status" value="1"/>
</dbReference>
<gene>
    <name evidence="7" type="ORF">ILUMI_05593</name>
</gene>
<dbReference type="EC" id="3.1.3.2" evidence="3"/>
<dbReference type="AlphaFoldDB" id="A0A8K0D702"/>
<name>A0A8K0D702_IGNLU</name>
<dbReference type="InterPro" id="IPR015914">
    <property type="entry name" value="PAPs_N"/>
</dbReference>
<dbReference type="OrthoDB" id="45007at2759"/>
<dbReference type="InterPro" id="IPR025733">
    <property type="entry name" value="PAPs_C"/>
</dbReference>
<comment type="similarity">
    <text evidence="3">Belongs to the metallophosphoesterase superfamily. Purple acid phosphatase family.</text>
</comment>
<evidence type="ECO:0000259" key="6">
    <source>
        <dbReference type="Pfam" id="PF16656"/>
    </source>
</evidence>
<dbReference type="InterPro" id="IPR008963">
    <property type="entry name" value="Purple_acid_Pase-like_N"/>
</dbReference>
<keyword evidence="2" id="KW-0325">Glycoprotein</keyword>
<feature type="domain" description="Purple acid phosphatase C-terminal" evidence="5">
    <location>
        <begin position="354"/>
        <end position="416"/>
    </location>
</feature>
<evidence type="ECO:0000259" key="4">
    <source>
        <dbReference type="Pfam" id="PF00149"/>
    </source>
</evidence>
<dbReference type="PROSITE" id="PS51257">
    <property type="entry name" value="PROKAR_LIPOPROTEIN"/>
    <property type="match status" value="1"/>
</dbReference>
<evidence type="ECO:0000256" key="1">
    <source>
        <dbReference type="ARBA" id="ARBA00022729"/>
    </source>
</evidence>
<dbReference type="SUPFAM" id="SSF49363">
    <property type="entry name" value="Purple acid phosphatase, N-terminal domain"/>
    <property type="match status" value="1"/>
</dbReference>
<keyword evidence="3" id="KW-0378">Hydrolase</keyword>